<feature type="domain" description="Retroviral polymerase SH3-like" evidence="2">
    <location>
        <begin position="78"/>
        <end position="115"/>
    </location>
</feature>
<organism evidence="3 4">
    <name type="scientific">Escallonia rubra</name>
    <dbReference type="NCBI Taxonomy" id="112253"/>
    <lineage>
        <taxon>Eukaryota</taxon>
        <taxon>Viridiplantae</taxon>
        <taxon>Streptophyta</taxon>
        <taxon>Embryophyta</taxon>
        <taxon>Tracheophyta</taxon>
        <taxon>Spermatophyta</taxon>
        <taxon>Magnoliopsida</taxon>
        <taxon>eudicotyledons</taxon>
        <taxon>Gunneridae</taxon>
        <taxon>Pentapetalae</taxon>
        <taxon>asterids</taxon>
        <taxon>campanulids</taxon>
        <taxon>Escalloniales</taxon>
        <taxon>Escalloniaceae</taxon>
        <taxon>Escallonia</taxon>
    </lineage>
</organism>
<name>A0AA88RP52_9ASTE</name>
<evidence type="ECO:0000259" key="2">
    <source>
        <dbReference type="Pfam" id="PF25597"/>
    </source>
</evidence>
<gene>
    <name evidence="3" type="ORF">RJ640_025524</name>
</gene>
<sequence>MQEKDKGLTCQICDRSGHIALDCYQRLTQTYQHDMSEATAALFISGAPKDTLFLDKGASKHMSPDDEFSVVLLMFICKFIWLGYKAGVKGYRLWDPDAKKRIVSYDVVFDESSMMIKQNADKFEVVQNCGKTMEVEIHDHESQEVDQQSMEDLVQHQDEQQSIAEGTGKLAKKAPNRRAYSFPGHILGPPPKGTNVYGAGPLPSNLDGSNFKGSGKNSSFLCVEFALQYICENVQENSE</sequence>
<evidence type="ECO:0000313" key="3">
    <source>
        <dbReference type="EMBL" id="KAK2993514.1"/>
    </source>
</evidence>
<dbReference type="InterPro" id="IPR057670">
    <property type="entry name" value="SH3_retrovirus"/>
</dbReference>
<evidence type="ECO:0000256" key="1">
    <source>
        <dbReference type="SAM" id="MobiDB-lite"/>
    </source>
</evidence>
<keyword evidence="4" id="KW-1185">Reference proteome</keyword>
<reference evidence="3" key="1">
    <citation type="submission" date="2022-12" db="EMBL/GenBank/DDBJ databases">
        <title>Draft genome assemblies for two species of Escallonia (Escalloniales).</title>
        <authorList>
            <person name="Chanderbali A."/>
            <person name="Dervinis C."/>
            <person name="Anghel I."/>
            <person name="Soltis D."/>
            <person name="Soltis P."/>
            <person name="Zapata F."/>
        </authorList>
    </citation>
    <scope>NUCLEOTIDE SEQUENCE</scope>
    <source>
        <strain evidence="3">UCBG92.1500</strain>
        <tissue evidence="3">Leaf</tissue>
    </source>
</reference>
<dbReference type="AlphaFoldDB" id="A0AA88RP52"/>
<feature type="region of interest" description="Disordered" evidence="1">
    <location>
        <begin position="181"/>
        <end position="200"/>
    </location>
</feature>
<dbReference type="Pfam" id="PF25597">
    <property type="entry name" value="SH3_retrovirus"/>
    <property type="match status" value="1"/>
</dbReference>
<protein>
    <recommendedName>
        <fullName evidence="2">Retroviral polymerase SH3-like domain-containing protein</fullName>
    </recommendedName>
</protein>
<proteinExistence type="predicted"/>
<evidence type="ECO:0000313" key="4">
    <source>
        <dbReference type="Proteomes" id="UP001187471"/>
    </source>
</evidence>
<accession>A0AA88RP52</accession>
<dbReference type="EMBL" id="JAVXUO010000306">
    <property type="protein sequence ID" value="KAK2993514.1"/>
    <property type="molecule type" value="Genomic_DNA"/>
</dbReference>
<dbReference type="Proteomes" id="UP001187471">
    <property type="component" value="Unassembled WGS sequence"/>
</dbReference>
<comment type="caution">
    <text evidence="3">The sequence shown here is derived from an EMBL/GenBank/DDBJ whole genome shotgun (WGS) entry which is preliminary data.</text>
</comment>